<evidence type="ECO:0000313" key="2">
    <source>
        <dbReference type="EMBL" id="PCG09787.1"/>
    </source>
</evidence>
<comment type="caution">
    <text evidence="2">The sequence shown here is derived from an EMBL/GenBank/DDBJ whole genome shotgun (WGS) entry which is preliminary data.</text>
</comment>
<accession>A0A2A4I1J7</accession>
<dbReference type="Pfam" id="PF00144">
    <property type="entry name" value="Beta-lactamase"/>
    <property type="match status" value="1"/>
</dbReference>
<gene>
    <name evidence="2" type="ORF">COA17_08065</name>
</gene>
<dbReference type="PANTHER" id="PTHR43283">
    <property type="entry name" value="BETA-LACTAMASE-RELATED"/>
    <property type="match status" value="1"/>
</dbReference>
<reference evidence="2 3" key="1">
    <citation type="submission" date="2017-09" db="EMBL/GenBank/DDBJ databases">
        <title>Sphingomonas ginsenosidimutans KACC 14949, whole genome shotgun sequence.</title>
        <authorList>
            <person name="Feng G."/>
            <person name="Zhu H."/>
        </authorList>
    </citation>
    <scope>NUCLEOTIDE SEQUENCE [LARGE SCALE GENOMIC DNA]</scope>
    <source>
        <strain evidence="2 3">KACC 14949</strain>
    </source>
</reference>
<proteinExistence type="predicted"/>
<keyword evidence="3" id="KW-1185">Reference proteome</keyword>
<dbReference type="Proteomes" id="UP000218784">
    <property type="component" value="Unassembled WGS sequence"/>
</dbReference>
<feature type="domain" description="Beta-lactamase-related" evidence="1">
    <location>
        <begin position="83"/>
        <end position="360"/>
    </location>
</feature>
<dbReference type="PANTHER" id="PTHR43283:SF7">
    <property type="entry name" value="BETA-LACTAMASE-RELATED DOMAIN-CONTAINING PROTEIN"/>
    <property type="match status" value="1"/>
</dbReference>
<name>A0A2A4I1J7_9SPHN</name>
<sequence length="384" mass="40726">MTALRPRRCELPDGMTAENWRRHPHAPWAFANPAAFLPTAAVRKVAPVRPLPAGEPLLLPAGVPMERGVASLAHVLRETHADGLIVLHRGAVVYEHYAAATSASSRHHCFSITKAVFGLAAELLLAEGALSPDLRAADVAPELAGSAFADATLRSLLDMRDGVAFDEDYGNPGAAIHLYSRHFWGSGEGGVLAALRDLKAPTNAGAPFLYRTPAFDAAGLALERATGAPLPDLVSRLIWRRIGAANPARWVEDTGGRAIAATGFACTLRDLARLGDAVGAAVRGEGDPAWLRAGRALMDGGCRDAFARGANATRPGWSYRAGWWVDHPTGALNALGVFGQRLHVASEEEVVIARFGSHPVASNQATDAVHARLFAAIRDELRGR</sequence>
<evidence type="ECO:0000313" key="3">
    <source>
        <dbReference type="Proteomes" id="UP000218784"/>
    </source>
</evidence>
<dbReference type="EMBL" id="NWVD01000002">
    <property type="protein sequence ID" value="PCG09787.1"/>
    <property type="molecule type" value="Genomic_DNA"/>
</dbReference>
<organism evidence="2 3">
    <name type="scientific">Sphingomonas ginsenosidimutans</name>
    <dbReference type="NCBI Taxonomy" id="862134"/>
    <lineage>
        <taxon>Bacteria</taxon>
        <taxon>Pseudomonadati</taxon>
        <taxon>Pseudomonadota</taxon>
        <taxon>Alphaproteobacteria</taxon>
        <taxon>Sphingomonadales</taxon>
        <taxon>Sphingomonadaceae</taxon>
        <taxon>Sphingomonas</taxon>
    </lineage>
</organism>
<dbReference type="InterPro" id="IPR012338">
    <property type="entry name" value="Beta-lactam/transpept-like"/>
</dbReference>
<protein>
    <recommendedName>
        <fullName evidence="1">Beta-lactamase-related domain-containing protein</fullName>
    </recommendedName>
</protein>
<dbReference type="InterPro" id="IPR001466">
    <property type="entry name" value="Beta-lactam-related"/>
</dbReference>
<dbReference type="SUPFAM" id="SSF56601">
    <property type="entry name" value="beta-lactamase/transpeptidase-like"/>
    <property type="match status" value="1"/>
</dbReference>
<dbReference type="Gene3D" id="3.40.710.10">
    <property type="entry name" value="DD-peptidase/beta-lactamase superfamily"/>
    <property type="match status" value="1"/>
</dbReference>
<dbReference type="InterPro" id="IPR050789">
    <property type="entry name" value="Diverse_Enzym_Activities"/>
</dbReference>
<evidence type="ECO:0000259" key="1">
    <source>
        <dbReference type="Pfam" id="PF00144"/>
    </source>
</evidence>
<dbReference type="AlphaFoldDB" id="A0A2A4I1J7"/>